<organism evidence="1">
    <name type="scientific">Ammonifex degensii</name>
    <dbReference type="NCBI Taxonomy" id="42838"/>
    <lineage>
        <taxon>Bacteria</taxon>
        <taxon>Bacillati</taxon>
        <taxon>Bacillota</taxon>
        <taxon>Clostridia</taxon>
        <taxon>Thermoanaerobacterales</taxon>
        <taxon>Thermoanaerobacteraceae</taxon>
        <taxon>Ammonifex</taxon>
    </lineage>
</organism>
<dbReference type="EMBL" id="DSMU01000235">
    <property type="protein sequence ID" value="HEL65767.1"/>
    <property type="molecule type" value="Genomic_DNA"/>
</dbReference>
<protein>
    <submittedName>
        <fullName evidence="1">Spore protease YyaC</fullName>
    </submittedName>
</protein>
<name>A0A7C2EJ50_9THEO</name>
<dbReference type="GO" id="GO:0008233">
    <property type="term" value="F:peptidase activity"/>
    <property type="evidence" value="ECO:0007669"/>
    <property type="project" value="UniProtKB-KW"/>
</dbReference>
<proteinExistence type="predicted"/>
<dbReference type="SUPFAM" id="SSF53163">
    <property type="entry name" value="HybD-like"/>
    <property type="match status" value="1"/>
</dbReference>
<reference evidence="1" key="1">
    <citation type="journal article" date="2020" name="mSystems">
        <title>Genome- and Community-Level Interaction Insights into Carbon Utilization and Element Cycling Functions of Hydrothermarchaeota in Hydrothermal Sediment.</title>
        <authorList>
            <person name="Zhou Z."/>
            <person name="Liu Y."/>
            <person name="Xu W."/>
            <person name="Pan J."/>
            <person name="Luo Z.H."/>
            <person name="Li M."/>
        </authorList>
    </citation>
    <scope>NUCLEOTIDE SEQUENCE [LARGE SCALE GENOMIC DNA]</scope>
    <source>
        <strain evidence="1">SpSt-300</strain>
    </source>
</reference>
<dbReference type="NCBIfam" id="TIGR02841">
    <property type="entry name" value="spore_YyaC"/>
    <property type="match status" value="1"/>
</dbReference>
<dbReference type="Pfam" id="PF06866">
    <property type="entry name" value="DUF1256"/>
    <property type="match status" value="1"/>
</dbReference>
<dbReference type="GO" id="GO:0006508">
    <property type="term" value="P:proteolysis"/>
    <property type="evidence" value="ECO:0007669"/>
    <property type="project" value="UniProtKB-KW"/>
</dbReference>
<keyword evidence="1" id="KW-0378">Hydrolase</keyword>
<dbReference type="InterPro" id="IPR009665">
    <property type="entry name" value="YyaC"/>
</dbReference>
<dbReference type="InterPro" id="IPR023430">
    <property type="entry name" value="Pept_HybD-like_dom_sf"/>
</dbReference>
<sequence>MEEEHLAITQAPVENILPRFRIHFGEPGAVASLAESISLRLDPRVHNAPWVLLCIGTDRSTGDALGPLVGSKVAGAQNNPFHVYGTLSEPVHATNLKEKLREISTRHRNAFIIAIDASLGHLENVGVISVGTGPLLPGAGVHKALPPVGHLHITAVVNVGGFMEYVVLQNTRLHVVMCLAEVIAAALLEMAQRERKMGAKVSPPH</sequence>
<gene>
    <name evidence="1" type="primary">yyaC</name>
    <name evidence="1" type="ORF">ENQ34_03680</name>
</gene>
<dbReference type="AlphaFoldDB" id="A0A7C2EJ50"/>
<comment type="caution">
    <text evidence="1">The sequence shown here is derived from an EMBL/GenBank/DDBJ whole genome shotgun (WGS) entry which is preliminary data.</text>
</comment>
<accession>A0A7C2EJ50</accession>
<keyword evidence="1" id="KW-0645">Protease</keyword>
<evidence type="ECO:0000313" key="1">
    <source>
        <dbReference type="EMBL" id="HEL65767.1"/>
    </source>
</evidence>